<gene>
    <name evidence="4" type="primary">LOC120278609</name>
</gene>
<feature type="domain" description="Reverse transcriptase zinc-binding" evidence="2">
    <location>
        <begin position="23"/>
        <end position="107"/>
    </location>
</feature>
<dbReference type="InterPro" id="IPR026960">
    <property type="entry name" value="RVT-Znf"/>
</dbReference>
<dbReference type="Pfam" id="PF13456">
    <property type="entry name" value="RVT_3"/>
    <property type="match status" value="1"/>
</dbReference>
<accession>A0AB40CMI2</accession>
<evidence type="ECO:0000259" key="1">
    <source>
        <dbReference type="Pfam" id="PF13456"/>
    </source>
</evidence>
<dbReference type="InterPro" id="IPR053151">
    <property type="entry name" value="RNase_H-like"/>
</dbReference>
<dbReference type="PANTHER" id="PTHR47723:SF21">
    <property type="entry name" value="POLYNUCLEOTIDYL TRANSFERASE, RIBONUCLEASE H-LIKE SUPERFAMILY PROTEIN"/>
    <property type="match status" value="1"/>
</dbReference>
<dbReference type="PANTHER" id="PTHR47723">
    <property type="entry name" value="OS05G0353850 PROTEIN"/>
    <property type="match status" value="1"/>
</dbReference>
<organism evidence="3 4">
    <name type="scientific">Dioscorea cayennensis subsp. rotundata</name>
    <name type="common">White Guinea yam</name>
    <name type="synonym">Dioscorea rotundata</name>
    <dbReference type="NCBI Taxonomy" id="55577"/>
    <lineage>
        <taxon>Eukaryota</taxon>
        <taxon>Viridiplantae</taxon>
        <taxon>Streptophyta</taxon>
        <taxon>Embryophyta</taxon>
        <taxon>Tracheophyta</taxon>
        <taxon>Spermatophyta</taxon>
        <taxon>Magnoliopsida</taxon>
        <taxon>Liliopsida</taxon>
        <taxon>Dioscoreales</taxon>
        <taxon>Dioscoreaceae</taxon>
        <taxon>Dioscorea</taxon>
    </lineage>
</organism>
<reference evidence="4" key="1">
    <citation type="submission" date="2025-08" db="UniProtKB">
        <authorList>
            <consortium name="RefSeq"/>
        </authorList>
    </citation>
    <scope>IDENTIFICATION</scope>
</reference>
<dbReference type="AlphaFoldDB" id="A0AB40CMI2"/>
<dbReference type="CDD" id="cd06222">
    <property type="entry name" value="RNase_H_like"/>
    <property type="match status" value="1"/>
</dbReference>
<dbReference type="GO" id="GO:0004523">
    <property type="term" value="F:RNA-DNA hybrid ribonuclease activity"/>
    <property type="evidence" value="ECO:0007669"/>
    <property type="project" value="InterPro"/>
</dbReference>
<proteinExistence type="predicted"/>
<dbReference type="InterPro" id="IPR012337">
    <property type="entry name" value="RNaseH-like_sf"/>
</dbReference>
<dbReference type="Proteomes" id="UP001515500">
    <property type="component" value="Chromosome 16"/>
</dbReference>
<dbReference type="GeneID" id="120278609"/>
<dbReference type="InterPro" id="IPR036397">
    <property type="entry name" value="RNaseH_sf"/>
</dbReference>
<evidence type="ECO:0000313" key="3">
    <source>
        <dbReference type="Proteomes" id="UP001515500"/>
    </source>
</evidence>
<dbReference type="SUPFAM" id="SSF53098">
    <property type="entry name" value="Ribonuclease H-like"/>
    <property type="match status" value="1"/>
</dbReference>
<dbReference type="RefSeq" id="XP_039141285.1">
    <property type="nucleotide sequence ID" value="XM_039285351.1"/>
</dbReference>
<dbReference type="GO" id="GO:0003676">
    <property type="term" value="F:nucleic acid binding"/>
    <property type="evidence" value="ECO:0007669"/>
    <property type="project" value="InterPro"/>
</dbReference>
<dbReference type="Pfam" id="PF13966">
    <property type="entry name" value="zf-RVT"/>
    <property type="match status" value="1"/>
</dbReference>
<evidence type="ECO:0000313" key="4">
    <source>
        <dbReference type="RefSeq" id="XP_039141285.1"/>
    </source>
</evidence>
<dbReference type="InterPro" id="IPR002156">
    <property type="entry name" value="RNaseH_domain"/>
</dbReference>
<evidence type="ECO:0000259" key="2">
    <source>
        <dbReference type="Pfam" id="PF13966"/>
    </source>
</evidence>
<protein>
    <submittedName>
        <fullName evidence="4">Uncharacterized protein LOC120278609</fullName>
    </submittedName>
</protein>
<name>A0AB40CMI2_DIOCR</name>
<sequence>MCSCSRNLCSTYSCNASVASTVYNHLSRNLCSTYSSNSWIGWHEIWRLPVIPRIKVHIWKLAHGKLSTYSYLYNLNIGRNNPCPLCGLEPETAVHLFWSCPKILLCWHDLFAKINLPSHFIDSLSTGAWLLTISDPWSKALIATILWLIWKQRCNLVFRNEPLNTSVILPRAWAICTDFNRLATRECALLSSNSGSIVIFTDASWSVDSSAAGLGFLILTNSNRVLAACSRGISSSSPLQAKIAAINFAFNTCTDNGWTPNMVFCDCPGVAQLLNHFNISFAWHVNSEFHPMRRNSALFPNASIHTISRDLNSFADTLANFGNQTLTRLFFYRGFDRPFWIEELCLLHNLSF</sequence>
<keyword evidence="3" id="KW-1185">Reference proteome</keyword>
<feature type="domain" description="RNase H type-1" evidence="1">
    <location>
        <begin position="201"/>
        <end position="321"/>
    </location>
</feature>
<dbReference type="Gene3D" id="3.30.420.10">
    <property type="entry name" value="Ribonuclease H-like superfamily/Ribonuclease H"/>
    <property type="match status" value="1"/>
</dbReference>
<dbReference type="InterPro" id="IPR044730">
    <property type="entry name" value="RNase_H-like_dom_plant"/>
</dbReference>